<evidence type="ECO:0000313" key="8">
    <source>
        <dbReference type="Proteomes" id="UP000501830"/>
    </source>
</evidence>
<dbReference type="GO" id="GO:0000455">
    <property type="term" value="P:enzyme-directed rRNA pseudouridine synthesis"/>
    <property type="evidence" value="ECO:0007669"/>
    <property type="project" value="UniProtKB-ARBA"/>
</dbReference>
<dbReference type="InterPro" id="IPR018496">
    <property type="entry name" value="PsdUridine_synth_RsuA/RluB_CS"/>
</dbReference>
<dbReference type="PROSITE" id="PS50889">
    <property type="entry name" value="S4"/>
    <property type="match status" value="1"/>
</dbReference>
<evidence type="ECO:0000256" key="2">
    <source>
        <dbReference type="ARBA" id="ARBA00022884"/>
    </source>
</evidence>
<comment type="similarity">
    <text evidence="1 5">Belongs to the pseudouridine synthase RsuA family.</text>
</comment>
<keyword evidence="2 4" id="KW-0694">RNA-binding</keyword>
<dbReference type="CDD" id="cd00165">
    <property type="entry name" value="S4"/>
    <property type="match status" value="1"/>
</dbReference>
<dbReference type="RefSeq" id="WP_166063615.1">
    <property type="nucleotide sequence ID" value="NZ_CP049889.1"/>
</dbReference>
<dbReference type="InterPro" id="IPR020103">
    <property type="entry name" value="PsdUridine_synth_cat_dom_sf"/>
</dbReference>
<keyword evidence="8" id="KW-1185">Reference proteome</keyword>
<proteinExistence type="inferred from homology"/>
<name>A0A6G7WK74_9LACT</name>
<dbReference type="InterPro" id="IPR002942">
    <property type="entry name" value="S4_RNA-bd"/>
</dbReference>
<dbReference type="FunFam" id="3.30.70.1560:FF:000001">
    <property type="entry name" value="Pseudouridine synthase"/>
    <property type="match status" value="1"/>
</dbReference>
<feature type="domain" description="RNA-binding S4" evidence="6">
    <location>
        <begin position="1"/>
        <end position="59"/>
    </location>
</feature>
<accession>A0A6G7WK74</accession>
<evidence type="ECO:0000256" key="5">
    <source>
        <dbReference type="RuleBase" id="RU003887"/>
    </source>
</evidence>
<dbReference type="Gene3D" id="3.10.290.10">
    <property type="entry name" value="RNA-binding S4 domain"/>
    <property type="match status" value="1"/>
</dbReference>
<evidence type="ECO:0000313" key="7">
    <source>
        <dbReference type="EMBL" id="QIK52581.1"/>
    </source>
</evidence>
<dbReference type="SUPFAM" id="SSF55174">
    <property type="entry name" value="Alpha-L RNA-binding motif"/>
    <property type="match status" value="1"/>
</dbReference>
<dbReference type="EMBL" id="CP049889">
    <property type="protein sequence ID" value="QIK52581.1"/>
    <property type="molecule type" value="Genomic_DNA"/>
</dbReference>
<evidence type="ECO:0000256" key="1">
    <source>
        <dbReference type="ARBA" id="ARBA00008348"/>
    </source>
</evidence>
<dbReference type="PANTHER" id="PTHR47683:SF4">
    <property type="entry name" value="PSEUDOURIDINE SYNTHASE"/>
    <property type="match status" value="1"/>
</dbReference>
<dbReference type="PANTHER" id="PTHR47683">
    <property type="entry name" value="PSEUDOURIDINE SYNTHASE FAMILY PROTEIN-RELATED"/>
    <property type="match status" value="1"/>
</dbReference>
<dbReference type="GO" id="GO:0003723">
    <property type="term" value="F:RNA binding"/>
    <property type="evidence" value="ECO:0007669"/>
    <property type="project" value="UniProtKB-KW"/>
</dbReference>
<dbReference type="GO" id="GO:0005829">
    <property type="term" value="C:cytosol"/>
    <property type="evidence" value="ECO:0007669"/>
    <property type="project" value="UniProtKB-ARBA"/>
</dbReference>
<dbReference type="SUPFAM" id="SSF55120">
    <property type="entry name" value="Pseudouridine synthase"/>
    <property type="match status" value="1"/>
</dbReference>
<dbReference type="GO" id="GO:0120159">
    <property type="term" value="F:rRNA pseudouridine synthase activity"/>
    <property type="evidence" value="ECO:0007669"/>
    <property type="project" value="UniProtKB-ARBA"/>
</dbReference>
<dbReference type="Gene3D" id="3.30.70.580">
    <property type="entry name" value="Pseudouridine synthase I, catalytic domain, N-terminal subdomain"/>
    <property type="match status" value="1"/>
</dbReference>
<dbReference type="PROSITE" id="PS01149">
    <property type="entry name" value="PSI_RSU"/>
    <property type="match status" value="1"/>
</dbReference>
<evidence type="ECO:0000256" key="4">
    <source>
        <dbReference type="PROSITE-ProRule" id="PRU00182"/>
    </source>
</evidence>
<evidence type="ECO:0000259" key="6">
    <source>
        <dbReference type="SMART" id="SM00363"/>
    </source>
</evidence>
<protein>
    <recommendedName>
        <fullName evidence="5">Pseudouridine synthase</fullName>
        <ecNumber evidence="5">5.4.99.-</ecNumber>
    </recommendedName>
</protein>
<dbReference type="Gene3D" id="3.30.70.1560">
    <property type="entry name" value="Alpha-L RNA-binding motif"/>
    <property type="match status" value="1"/>
</dbReference>
<dbReference type="Proteomes" id="UP000501830">
    <property type="component" value="Chromosome"/>
</dbReference>
<dbReference type="AlphaFoldDB" id="A0A6G7WK74"/>
<sequence>MRLDKFLAHTGYGTRKEVKVLLKKKCILVNGAIITKGDTILKLDTDTVTVNDEVVHYQKFVYLMLNKPGGYLSATEDNHQQTVIDLLDADSQRFSPFPVGRLDKDTEGLLLLTNDGDLAHFLLSPKKQVHKTYYAKVVGVMDEADVKAFNEGVILEDGYECLPANLEILSTAEDSSDVHITISEGKFHQVKRMVLACGKEVSFLKRLTMGSLKLDENLKLGEYRPLTDQELNGLKEFLPQNS</sequence>
<dbReference type="KEGG" id="jpo:G7058_11270"/>
<keyword evidence="3 5" id="KW-0413">Isomerase</keyword>
<gene>
    <name evidence="7" type="ORF">G7058_11270</name>
</gene>
<dbReference type="NCBIfam" id="TIGR00093">
    <property type="entry name" value="pseudouridine synthase"/>
    <property type="match status" value="1"/>
</dbReference>
<dbReference type="EC" id="5.4.99.-" evidence="5"/>
<organism evidence="7 8">
    <name type="scientific">Jeotgalibaca porci</name>
    <dbReference type="NCBI Taxonomy" id="1868793"/>
    <lineage>
        <taxon>Bacteria</taxon>
        <taxon>Bacillati</taxon>
        <taxon>Bacillota</taxon>
        <taxon>Bacilli</taxon>
        <taxon>Lactobacillales</taxon>
        <taxon>Carnobacteriaceae</taxon>
        <taxon>Jeotgalibaca</taxon>
    </lineage>
</organism>
<dbReference type="InterPro" id="IPR042092">
    <property type="entry name" value="PsdUridine_s_RsuA/RluB/E/F_cat"/>
</dbReference>
<dbReference type="SMART" id="SM00363">
    <property type="entry name" value="S4"/>
    <property type="match status" value="1"/>
</dbReference>
<dbReference type="InterPro" id="IPR000748">
    <property type="entry name" value="PsdUridine_synth_RsuA/RluB/E/F"/>
</dbReference>
<dbReference type="GeneID" id="94553869"/>
<dbReference type="InterPro" id="IPR006145">
    <property type="entry name" value="PsdUridine_synth_RsuA/RluA"/>
</dbReference>
<evidence type="ECO:0000256" key="3">
    <source>
        <dbReference type="ARBA" id="ARBA00023235"/>
    </source>
</evidence>
<dbReference type="Pfam" id="PF01479">
    <property type="entry name" value="S4"/>
    <property type="match status" value="1"/>
</dbReference>
<dbReference type="InterPro" id="IPR050343">
    <property type="entry name" value="RsuA_PseudoU_synthase"/>
</dbReference>
<dbReference type="InterPro" id="IPR020094">
    <property type="entry name" value="TruA/RsuA/RluB/E/F_N"/>
</dbReference>
<dbReference type="CDD" id="cd02553">
    <property type="entry name" value="PseudoU_synth_RsuA"/>
    <property type="match status" value="1"/>
</dbReference>
<dbReference type="Pfam" id="PF00849">
    <property type="entry name" value="PseudoU_synth_2"/>
    <property type="match status" value="1"/>
</dbReference>
<dbReference type="InterPro" id="IPR036986">
    <property type="entry name" value="S4_RNA-bd_sf"/>
</dbReference>
<reference evidence="7 8" key="1">
    <citation type="journal article" date="2017" name="Int. J. Syst. Evol. Microbiol.">
        <title>Jeotgalibaca porci sp. nov. and Jeotgalibaca arthritidis sp. nov., isolated from pigs, and emended description of the genus Jeotgalibaca.</title>
        <authorList>
            <person name="Zamora L."/>
            <person name="Perez-Sancho M."/>
            <person name="Dominguez L."/>
            <person name="Fernandez-Garayzabal J.F."/>
            <person name="Vela A.I."/>
        </authorList>
    </citation>
    <scope>NUCLEOTIDE SEQUENCE [LARGE SCALE GENOMIC DNA]</scope>
    <source>
        <strain evidence="7 8">CCUG 69148</strain>
    </source>
</reference>